<dbReference type="OrthoDB" id="9800846at2"/>
<dbReference type="InterPro" id="IPR011051">
    <property type="entry name" value="RmlC_Cupin_sf"/>
</dbReference>
<dbReference type="Proteomes" id="UP000235005">
    <property type="component" value="Unassembled WGS sequence"/>
</dbReference>
<organism evidence="2 3">
    <name type="scientific">Pseudohalioglobus lutimaris</name>
    <dbReference type="NCBI Taxonomy" id="1737061"/>
    <lineage>
        <taxon>Bacteria</taxon>
        <taxon>Pseudomonadati</taxon>
        <taxon>Pseudomonadota</taxon>
        <taxon>Gammaproteobacteria</taxon>
        <taxon>Cellvibrionales</taxon>
        <taxon>Halieaceae</taxon>
        <taxon>Pseudohalioglobus</taxon>
    </lineage>
</organism>
<evidence type="ECO:0000313" key="2">
    <source>
        <dbReference type="EMBL" id="PLW70563.1"/>
    </source>
</evidence>
<protein>
    <recommendedName>
        <fullName evidence="1">Sugar 3,4-ketoisomerase QdtA cupin domain-containing protein</fullName>
    </recommendedName>
</protein>
<proteinExistence type="predicted"/>
<dbReference type="AlphaFoldDB" id="A0A2N5X7V0"/>
<evidence type="ECO:0000259" key="1">
    <source>
        <dbReference type="Pfam" id="PF05523"/>
    </source>
</evidence>
<gene>
    <name evidence="2" type="ORF">C0039_00055</name>
</gene>
<reference evidence="2 3" key="1">
    <citation type="submission" date="2018-01" db="EMBL/GenBank/DDBJ databases">
        <title>The draft genome sequence of Halioglobus lutimaris HF004.</title>
        <authorList>
            <person name="Du Z.-J."/>
            <person name="Shi M.-J."/>
        </authorList>
    </citation>
    <scope>NUCLEOTIDE SEQUENCE [LARGE SCALE GENOMIC DNA]</scope>
    <source>
        <strain evidence="2 3">HF004</strain>
    </source>
</reference>
<evidence type="ECO:0000313" key="3">
    <source>
        <dbReference type="Proteomes" id="UP000235005"/>
    </source>
</evidence>
<dbReference type="CDD" id="cd20292">
    <property type="entry name" value="cupin_QdtA-like"/>
    <property type="match status" value="1"/>
</dbReference>
<dbReference type="Gene3D" id="2.60.120.10">
    <property type="entry name" value="Jelly Rolls"/>
    <property type="match status" value="1"/>
</dbReference>
<dbReference type="EMBL" id="PKUS01000001">
    <property type="protein sequence ID" value="PLW70563.1"/>
    <property type="molecule type" value="Genomic_DNA"/>
</dbReference>
<keyword evidence="3" id="KW-1185">Reference proteome</keyword>
<dbReference type="InterPro" id="IPR008894">
    <property type="entry name" value="QdtA_cupin_dom"/>
</dbReference>
<dbReference type="RefSeq" id="WP_075999432.1">
    <property type="nucleotide sequence ID" value="NZ_PKUS01000001.1"/>
</dbReference>
<sequence length="135" mass="15175">MSYLISPISTEWASLASLVELPGFREERGTLHECDFSQLPFVPRRSFHITNVPAGTVRGGHSHKRQRQLIFCVSGALGIHLRHKHLEFDLTLNNSQMGLLLEPGTWGSQLFESESTVALVMASGPYDPADYRFDY</sequence>
<dbReference type="Pfam" id="PF05523">
    <property type="entry name" value="FdtA"/>
    <property type="match status" value="1"/>
</dbReference>
<feature type="domain" description="Sugar 3,4-ketoisomerase QdtA cupin" evidence="1">
    <location>
        <begin position="17"/>
        <end position="135"/>
    </location>
</feature>
<dbReference type="SUPFAM" id="SSF51182">
    <property type="entry name" value="RmlC-like cupins"/>
    <property type="match status" value="1"/>
</dbReference>
<name>A0A2N5X7V0_9GAMM</name>
<dbReference type="InterPro" id="IPR014710">
    <property type="entry name" value="RmlC-like_jellyroll"/>
</dbReference>
<comment type="caution">
    <text evidence="2">The sequence shown here is derived from an EMBL/GenBank/DDBJ whole genome shotgun (WGS) entry which is preliminary data.</text>
</comment>
<accession>A0A2N5X7V0</accession>